<feature type="transmembrane region" description="Helical" evidence="2">
    <location>
        <begin position="76"/>
        <end position="93"/>
    </location>
</feature>
<keyword evidence="2" id="KW-1133">Transmembrane helix</keyword>
<evidence type="ECO:0008006" key="5">
    <source>
        <dbReference type="Google" id="ProtNLM"/>
    </source>
</evidence>
<feature type="transmembrane region" description="Helical" evidence="2">
    <location>
        <begin position="335"/>
        <end position="354"/>
    </location>
</feature>
<name>A0ABX8D839_9CELL</name>
<feature type="transmembrane region" description="Helical" evidence="2">
    <location>
        <begin position="47"/>
        <end position="70"/>
    </location>
</feature>
<feature type="transmembrane region" description="Helical" evidence="2">
    <location>
        <begin position="443"/>
        <end position="463"/>
    </location>
</feature>
<organism evidence="3 4">
    <name type="scientific">Cellulomonas wangleii</name>
    <dbReference type="NCBI Taxonomy" id="2816956"/>
    <lineage>
        <taxon>Bacteria</taxon>
        <taxon>Bacillati</taxon>
        <taxon>Actinomycetota</taxon>
        <taxon>Actinomycetes</taxon>
        <taxon>Micrococcales</taxon>
        <taxon>Cellulomonadaceae</taxon>
        <taxon>Cellulomonas</taxon>
    </lineage>
</organism>
<dbReference type="RefSeq" id="WP_207341519.1">
    <property type="nucleotide sequence ID" value="NZ_CP074405.1"/>
</dbReference>
<reference evidence="3 4" key="1">
    <citation type="submission" date="2021-05" db="EMBL/GenBank/DDBJ databases">
        <title>Novel species in genus Cellulomonas.</title>
        <authorList>
            <person name="Zhang G."/>
        </authorList>
    </citation>
    <scope>NUCLEOTIDE SEQUENCE [LARGE SCALE GENOMIC DNA]</scope>
    <source>
        <strain evidence="4">zg-ZUI222</strain>
    </source>
</reference>
<keyword evidence="4" id="KW-1185">Reference proteome</keyword>
<feature type="transmembrane region" description="Helical" evidence="2">
    <location>
        <begin position="102"/>
        <end position="122"/>
    </location>
</feature>
<evidence type="ECO:0000313" key="3">
    <source>
        <dbReference type="EMBL" id="QVI63198.1"/>
    </source>
</evidence>
<feature type="transmembrane region" description="Helical" evidence="2">
    <location>
        <begin position="470"/>
        <end position="494"/>
    </location>
</feature>
<feature type="transmembrane region" description="Helical" evidence="2">
    <location>
        <begin position="255"/>
        <end position="275"/>
    </location>
</feature>
<keyword evidence="2" id="KW-0812">Transmembrane</keyword>
<feature type="compositionally biased region" description="Low complexity" evidence="1">
    <location>
        <begin position="173"/>
        <end position="194"/>
    </location>
</feature>
<dbReference type="EMBL" id="CP074405">
    <property type="protein sequence ID" value="QVI63198.1"/>
    <property type="molecule type" value="Genomic_DNA"/>
</dbReference>
<feature type="region of interest" description="Disordered" evidence="1">
    <location>
        <begin position="166"/>
        <end position="197"/>
    </location>
</feature>
<sequence length="529" mass="54866">MPTPGPAASGAARPGGAVAAVPVTAPAGTDRAAAEGFAGLGPAAVRWLVLVLVAAVLAGVVPLALLQAVPDDLRSGAWRLTLAVMVWAGLRLAHRIAVGRPALFDFVFWLFVYIFMGLAPTAQMRADQPSTTTPGLDPFDDARIAALVLVGLACYEIGRAVARHGSSRGGALRGRAGDAAADGGAPPVDDAAAGGRDGERPVLDVVPRRAVVLTAVGVLAAAYFVTRIGFSTLFMSRYTAYDIRSERMPDVAVRSIVAAAGSYPLLVAAGVFLRIRATRALGALSTRYAPLLALAVVVLLTVVNPVSAARYDFGTVVFALAVMAGAAATVARGRVLMAAVVVGLLFVFPVADAFRSDAVNTSRNGFFGEYLANPDYDAFWQIGNAALYADSGLAQPLRQAAGVLLFWVPRPLWPDKPIDTGVLLAQYRGYSFENLSAPLWAELLVNGGLVALVLGFVLLGALLGRLDGRVSAALLGGGHLWAVVGGIFPIYMMILLRGSLLQATGTFVVAVACVLYVRARAAPRAAASA</sequence>
<gene>
    <name evidence="3" type="ORF">KG103_04640</name>
</gene>
<keyword evidence="2" id="KW-0472">Membrane</keyword>
<feature type="transmembrane region" description="Helical" evidence="2">
    <location>
        <begin position="210"/>
        <end position="235"/>
    </location>
</feature>
<protein>
    <recommendedName>
        <fullName evidence="5">O-antigen polysaccharide polymerase Wzy</fullName>
    </recommendedName>
</protein>
<accession>A0ABX8D839</accession>
<proteinExistence type="predicted"/>
<feature type="transmembrane region" description="Helical" evidence="2">
    <location>
        <begin position="287"/>
        <end position="307"/>
    </location>
</feature>
<feature type="transmembrane region" description="Helical" evidence="2">
    <location>
        <begin position="313"/>
        <end position="330"/>
    </location>
</feature>
<dbReference type="Proteomes" id="UP000677804">
    <property type="component" value="Chromosome"/>
</dbReference>
<feature type="transmembrane region" description="Helical" evidence="2">
    <location>
        <begin position="500"/>
        <end position="517"/>
    </location>
</feature>
<evidence type="ECO:0000256" key="1">
    <source>
        <dbReference type="SAM" id="MobiDB-lite"/>
    </source>
</evidence>
<evidence type="ECO:0000313" key="4">
    <source>
        <dbReference type="Proteomes" id="UP000677804"/>
    </source>
</evidence>
<evidence type="ECO:0000256" key="2">
    <source>
        <dbReference type="SAM" id="Phobius"/>
    </source>
</evidence>